<dbReference type="EMBL" id="AMWG01000075">
    <property type="protein sequence ID" value="ELP33112.1"/>
    <property type="molecule type" value="Genomic_DNA"/>
</dbReference>
<evidence type="ECO:0000313" key="1">
    <source>
        <dbReference type="EMBL" id="ELP33112.1"/>
    </source>
</evidence>
<name>L7CHK9_RHOBT</name>
<reference evidence="1 2" key="1">
    <citation type="journal article" date="2013" name="Mar. Genomics">
        <title>Expression of sulfatases in Rhodopirellula baltica and the diversity of sulfatases in the genus Rhodopirellula.</title>
        <authorList>
            <person name="Wegner C.E."/>
            <person name="Richter-Heitmann T."/>
            <person name="Klindworth A."/>
            <person name="Klockow C."/>
            <person name="Richter M."/>
            <person name="Achstetter T."/>
            <person name="Glockner F.O."/>
            <person name="Harder J."/>
        </authorList>
    </citation>
    <scope>NUCLEOTIDE SEQUENCE [LARGE SCALE GENOMIC DNA]</scope>
    <source>
        <strain evidence="1 2">SWK14</strain>
    </source>
</reference>
<gene>
    <name evidence="1" type="ORF">RBSWK_02958</name>
</gene>
<evidence type="ECO:0000313" key="2">
    <source>
        <dbReference type="Proteomes" id="UP000010959"/>
    </source>
</evidence>
<dbReference type="Proteomes" id="UP000010959">
    <property type="component" value="Unassembled WGS sequence"/>
</dbReference>
<organism evidence="1 2">
    <name type="scientific">Rhodopirellula baltica SWK14</name>
    <dbReference type="NCBI Taxonomy" id="993516"/>
    <lineage>
        <taxon>Bacteria</taxon>
        <taxon>Pseudomonadati</taxon>
        <taxon>Planctomycetota</taxon>
        <taxon>Planctomycetia</taxon>
        <taxon>Pirellulales</taxon>
        <taxon>Pirellulaceae</taxon>
        <taxon>Rhodopirellula</taxon>
    </lineage>
</organism>
<dbReference type="AlphaFoldDB" id="L7CHK9"/>
<protein>
    <submittedName>
        <fullName evidence="1">Uncharacterized protein</fullName>
    </submittedName>
</protein>
<comment type="caution">
    <text evidence="1">The sequence shown here is derived from an EMBL/GenBank/DDBJ whole genome shotgun (WGS) entry which is preliminary data.</text>
</comment>
<proteinExistence type="predicted"/>
<sequence>MTVSIAQSSDAAFPNQVDRCPLSAKLRSSVSPRLESLLVWSVVVA</sequence>
<accession>L7CHK9</accession>